<dbReference type="Proteomes" id="UP000316304">
    <property type="component" value="Unassembled WGS sequence"/>
</dbReference>
<dbReference type="EMBL" id="SJPT01000005">
    <property type="protein sequence ID" value="TWU22199.1"/>
    <property type="molecule type" value="Genomic_DNA"/>
</dbReference>
<protein>
    <submittedName>
        <fullName evidence="2">Uncharacterized protein</fullName>
    </submittedName>
</protein>
<organism evidence="2 3">
    <name type="scientific">Novipirellula galeiformis</name>
    <dbReference type="NCBI Taxonomy" id="2528004"/>
    <lineage>
        <taxon>Bacteria</taxon>
        <taxon>Pseudomonadati</taxon>
        <taxon>Planctomycetota</taxon>
        <taxon>Planctomycetia</taxon>
        <taxon>Pirellulales</taxon>
        <taxon>Pirellulaceae</taxon>
        <taxon>Novipirellula</taxon>
    </lineage>
</organism>
<reference evidence="2 3" key="1">
    <citation type="submission" date="2019-02" db="EMBL/GenBank/DDBJ databases">
        <title>Deep-cultivation of Planctomycetes and their phenomic and genomic characterization uncovers novel biology.</title>
        <authorList>
            <person name="Wiegand S."/>
            <person name="Jogler M."/>
            <person name="Boedeker C."/>
            <person name="Pinto D."/>
            <person name="Vollmers J."/>
            <person name="Rivas-Marin E."/>
            <person name="Kohn T."/>
            <person name="Peeters S.H."/>
            <person name="Heuer A."/>
            <person name="Rast P."/>
            <person name="Oberbeckmann S."/>
            <person name="Bunk B."/>
            <person name="Jeske O."/>
            <person name="Meyerdierks A."/>
            <person name="Storesund J.E."/>
            <person name="Kallscheuer N."/>
            <person name="Luecker S."/>
            <person name="Lage O.M."/>
            <person name="Pohl T."/>
            <person name="Merkel B.J."/>
            <person name="Hornburger P."/>
            <person name="Mueller R.-W."/>
            <person name="Bruemmer F."/>
            <person name="Labrenz M."/>
            <person name="Spormann A.M."/>
            <person name="Op Den Camp H."/>
            <person name="Overmann J."/>
            <person name="Amann R."/>
            <person name="Jetten M.S.M."/>
            <person name="Mascher T."/>
            <person name="Medema M.H."/>
            <person name="Devos D.P."/>
            <person name="Kaster A.-K."/>
            <person name="Ovreas L."/>
            <person name="Rohde M."/>
            <person name="Galperin M.Y."/>
            <person name="Jogler C."/>
        </authorList>
    </citation>
    <scope>NUCLEOTIDE SEQUENCE [LARGE SCALE GENOMIC DNA]</scope>
    <source>
        <strain evidence="2 3">Pla52o</strain>
    </source>
</reference>
<keyword evidence="1" id="KW-0472">Membrane</keyword>
<name>A0A5C6CHJ1_9BACT</name>
<dbReference type="RefSeq" id="WP_146595411.1">
    <property type="nucleotide sequence ID" value="NZ_SJPT01000005.1"/>
</dbReference>
<dbReference type="AlphaFoldDB" id="A0A5C6CHJ1"/>
<accession>A0A5C6CHJ1</accession>
<feature type="transmembrane region" description="Helical" evidence="1">
    <location>
        <begin position="34"/>
        <end position="67"/>
    </location>
</feature>
<evidence type="ECO:0000256" key="1">
    <source>
        <dbReference type="SAM" id="Phobius"/>
    </source>
</evidence>
<sequence length="248" mass="27367">MSTDAEMKPIVPMMGGEGGFETEEPVAPLRLSGFIALLFGLLSVLSLIGYPMIVTAIIAIALGLFALRPWTDPKPVGITPAKLGLLLAVGFGSCGFFIHTMKSATLGQQAEYFARQYLDVIGSGEFAIALELKKNAVDRLPTKMPLMEHYESTEETMTSFTEFETDLLNQQILALGPGVAWQRSEPVRVFQSYGTPQAEVFLENPDRDTEPKKIYLLLKCEIDPQGIVQWRVDQCRAHTEQLVAESIL</sequence>
<evidence type="ECO:0000313" key="3">
    <source>
        <dbReference type="Proteomes" id="UP000316304"/>
    </source>
</evidence>
<keyword evidence="3" id="KW-1185">Reference proteome</keyword>
<gene>
    <name evidence="2" type="ORF">Pla52o_32540</name>
</gene>
<keyword evidence="1" id="KW-0812">Transmembrane</keyword>
<feature type="transmembrane region" description="Helical" evidence="1">
    <location>
        <begin position="79"/>
        <end position="98"/>
    </location>
</feature>
<keyword evidence="1" id="KW-1133">Transmembrane helix</keyword>
<proteinExistence type="predicted"/>
<comment type="caution">
    <text evidence="2">The sequence shown here is derived from an EMBL/GenBank/DDBJ whole genome shotgun (WGS) entry which is preliminary data.</text>
</comment>
<dbReference type="OrthoDB" id="257484at2"/>
<evidence type="ECO:0000313" key="2">
    <source>
        <dbReference type="EMBL" id="TWU22199.1"/>
    </source>
</evidence>